<dbReference type="InterPro" id="IPR011425">
    <property type="entry name" value="Med9"/>
</dbReference>
<dbReference type="GO" id="GO:0005634">
    <property type="term" value="C:nucleus"/>
    <property type="evidence" value="ECO:0007669"/>
    <property type="project" value="UniProtKB-SubCell"/>
</dbReference>
<evidence type="ECO:0000256" key="5">
    <source>
        <dbReference type="ARBA" id="ARBA00023163"/>
    </source>
</evidence>
<evidence type="ECO:0000256" key="3">
    <source>
        <dbReference type="ARBA" id="ARBA00023015"/>
    </source>
</evidence>
<keyword evidence="4 7" id="KW-0010">Activator</keyword>
<keyword evidence="6 7" id="KW-0539">Nucleus</keyword>
<keyword evidence="5 7" id="KW-0804">Transcription</keyword>
<reference evidence="8 9" key="1">
    <citation type="submission" date="2024-08" db="EMBL/GenBank/DDBJ databases">
        <title>Gnathostoma spinigerum genome.</title>
        <authorList>
            <person name="Gonzalez-Bertolin B."/>
            <person name="Monzon S."/>
            <person name="Zaballos A."/>
            <person name="Jimenez P."/>
            <person name="Dekumyoy P."/>
            <person name="Varona S."/>
            <person name="Cuesta I."/>
            <person name="Sumanam S."/>
            <person name="Adisakwattana P."/>
            <person name="Gasser R.B."/>
            <person name="Hernandez-Gonzalez A."/>
            <person name="Young N.D."/>
            <person name="Perteguer M.J."/>
        </authorList>
    </citation>
    <scope>NUCLEOTIDE SEQUENCE [LARGE SCALE GENOMIC DNA]</scope>
    <source>
        <strain evidence="8">AL3</strain>
        <tissue evidence="8">Liver</tissue>
    </source>
</reference>
<dbReference type="Pfam" id="PF07544">
    <property type="entry name" value="Med9"/>
    <property type="match status" value="1"/>
</dbReference>
<proteinExistence type="inferred from homology"/>
<comment type="function">
    <text evidence="7">Component of the Mediator complex, a coactivator involved in the regulated transcription of nearly all RNA polymerase II-dependent genes. Mediator functions as a bridge to convey information from gene-specific regulatory proteins to the basal RNA polymerase II transcription machinery. Mediator is recruited to promoters by direct interactions with regulatory proteins and serves as a scaffold for the assembly of a functional preinitiation complex with RNA polymerase II and the general transcription factors.</text>
</comment>
<gene>
    <name evidence="7" type="primary">MED9</name>
    <name evidence="8" type="ORF">AB6A40_000693</name>
</gene>
<comment type="similarity">
    <text evidence="2 7">Belongs to the Mediator complex subunit 9 family.</text>
</comment>
<keyword evidence="9" id="KW-1185">Reference proteome</keyword>
<evidence type="ECO:0000313" key="8">
    <source>
        <dbReference type="EMBL" id="MFH4973984.1"/>
    </source>
</evidence>
<organism evidence="8 9">
    <name type="scientific">Gnathostoma spinigerum</name>
    <dbReference type="NCBI Taxonomy" id="75299"/>
    <lineage>
        <taxon>Eukaryota</taxon>
        <taxon>Metazoa</taxon>
        <taxon>Ecdysozoa</taxon>
        <taxon>Nematoda</taxon>
        <taxon>Chromadorea</taxon>
        <taxon>Rhabditida</taxon>
        <taxon>Spirurina</taxon>
        <taxon>Gnathostomatomorpha</taxon>
        <taxon>Gnathostomatoidea</taxon>
        <taxon>Gnathostomatidae</taxon>
        <taxon>Gnathostoma</taxon>
    </lineage>
</organism>
<comment type="caution">
    <text evidence="8">The sequence shown here is derived from an EMBL/GenBank/DDBJ whole genome shotgun (WGS) entry which is preliminary data.</text>
</comment>
<evidence type="ECO:0000256" key="6">
    <source>
        <dbReference type="ARBA" id="ARBA00023242"/>
    </source>
</evidence>
<dbReference type="Proteomes" id="UP001608902">
    <property type="component" value="Unassembled WGS sequence"/>
</dbReference>
<dbReference type="AlphaFoldDB" id="A0ABD6E9E5"/>
<accession>A0ABD6E9E5</accession>
<dbReference type="EMBL" id="JBGFUD010000209">
    <property type="protein sequence ID" value="MFH4973984.1"/>
    <property type="molecule type" value="Genomic_DNA"/>
</dbReference>
<evidence type="ECO:0000256" key="1">
    <source>
        <dbReference type="ARBA" id="ARBA00004123"/>
    </source>
</evidence>
<keyword evidence="3 7" id="KW-0805">Transcription regulation</keyword>
<sequence length="96" mass="10667">MSSDGIQCLKNCSAVYSNVHSFISCIEKGNTSDVTLRLKQVELSIEQLRDSVLAVTDISRSETYQKQKIASLLKQIALKDDLINSLKDGECSFSEH</sequence>
<name>A0ABD6E9E5_9BILA</name>
<protein>
    <recommendedName>
        <fullName evidence="7">Mediator of RNA polymerase II transcription subunit 9</fullName>
    </recommendedName>
    <alternativeName>
        <fullName evidence="7">Mediator complex subunit 9</fullName>
    </alternativeName>
</protein>
<evidence type="ECO:0000256" key="7">
    <source>
        <dbReference type="RuleBase" id="RU364145"/>
    </source>
</evidence>
<comment type="subunit">
    <text evidence="7">Component of the Mediator complex.</text>
</comment>
<evidence type="ECO:0000256" key="4">
    <source>
        <dbReference type="ARBA" id="ARBA00023159"/>
    </source>
</evidence>
<evidence type="ECO:0000313" key="9">
    <source>
        <dbReference type="Proteomes" id="UP001608902"/>
    </source>
</evidence>
<evidence type="ECO:0000256" key="2">
    <source>
        <dbReference type="ARBA" id="ARBA00008089"/>
    </source>
</evidence>
<comment type="subcellular location">
    <subcellularLocation>
        <location evidence="1 7">Nucleus</location>
    </subcellularLocation>
</comment>